<sequence>ISDAEKCKIFIQKCSQCHTVGKDGKCETQPNLWGLFGCRTGEAAGFSFSGTNKIKIKLTGDMDEYLENPRTIFVGIKNQNERADLIACLKKATLC</sequence>
<feature type="non-terminal residue" evidence="15">
    <location>
        <position position="1"/>
    </location>
</feature>
<reference evidence="15 16" key="1">
    <citation type="submission" date="2019-09" db="EMBL/GenBank/DDBJ databases">
        <title>Bird 10,000 Genomes (B10K) Project - Family phase.</title>
        <authorList>
            <person name="Zhang G."/>
        </authorList>
    </citation>
    <scope>NUCLEOTIDE SEQUENCE [LARGE SCALE GENOMIC DNA]</scope>
    <source>
        <strain evidence="15">OUT-0055</strain>
        <tissue evidence="15">Blood</tissue>
    </source>
</reference>
<evidence type="ECO:0000256" key="11">
    <source>
        <dbReference type="PROSITE-ProRule" id="PRU00433"/>
    </source>
</evidence>
<keyword evidence="7 11" id="KW-0479">Metal-binding</keyword>
<keyword evidence="10 11" id="KW-0408">Iron</keyword>
<evidence type="ECO:0000259" key="14">
    <source>
        <dbReference type="PROSITE" id="PS51007"/>
    </source>
</evidence>
<evidence type="ECO:0000256" key="9">
    <source>
        <dbReference type="ARBA" id="ARBA00022990"/>
    </source>
</evidence>
<keyword evidence="16" id="KW-1185">Reference proteome</keyword>
<dbReference type="GO" id="GO:0046872">
    <property type="term" value="F:metal ion binding"/>
    <property type="evidence" value="ECO:0007669"/>
    <property type="project" value="UniProtKB-KW"/>
</dbReference>
<comment type="PTM">
    <text evidence="13">Binds 1 heme group per subunit.</text>
</comment>
<evidence type="ECO:0000256" key="4">
    <source>
        <dbReference type="ARBA" id="ARBA00013530"/>
    </source>
</evidence>
<evidence type="ECO:0000256" key="6">
    <source>
        <dbReference type="ARBA" id="ARBA00022617"/>
    </source>
</evidence>
<comment type="subcellular location">
    <subcellularLocation>
        <location evidence="2">Mitochondrion intermembrane space</location>
    </subcellularLocation>
</comment>
<evidence type="ECO:0000256" key="8">
    <source>
        <dbReference type="ARBA" id="ARBA00022982"/>
    </source>
</evidence>
<dbReference type="GO" id="GO:0020037">
    <property type="term" value="F:heme binding"/>
    <property type="evidence" value="ECO:0007669"/>
    <property type="project" value="InterPro"/>
</dbReference>
<keyword evidence="5 13" id="KW-0813">Transport</keyword>
<keyword evidence="9" id="KW-0007">Acetylation</keyword>
<evidence type="ECO:0000256" key="3">
    <source>
        <dbReference type="ARBA" id="ARBA00006488"/>
    </source>
</evidence>
<evidence type="ECO:0000256" key="12">
    <source>
        <dbReference type="RuleBase" id="RU004426"/>
    </source>
</evidence>
<protein>
    <recommendedName>
        <fullName evidence="4">Cytochrome c</fullName>
    </recommendedName>
</protein>
<dbReference type="GO" id="GO:0005758">
    <property type="term" value="C:mitochondrial intermembrane space"/>
    <property type="evidence" value="ECO:0007669"/>
    <property type="project" value="UniProtKB-SubCell"/>
</dbReference>
<comment type="function">
    <text evidence="1 13">Electron carrier protein. The oxidized form of the cytochrome c heme group can accept an electron from the heme group of the cytochrome c1 subunit of cytochrome reductase. Cytochrome c then transfers this electron to the cytochrome oxidase complex, the final protein carrier in the mitochondrial electron-transport chain.</text>
</comment>
<keyword evidence="13" id="KW-0496">Mitochondrion</keyword>
<accession>A0A7L3WX18</accession>
<dbReference type="Proteomes" id="UP000518911">
    <property type="component" value="Unassembled WGS sequence"/>
</dbReference>
<comment type="similarity">
    <text evidence="3 12">Belongs to the cytochrome c family.</text>
</comment>
<feature type="non-terminal residue" evidence="15">
    <location>
        <position position="95"/>
    </location>
</feature>
<dbReference type="PANTHER" id="PTHR11961">
    <property type="entry name" value="CYTOCHROME C"/>
    <property type="match status" value="1"/>
</dbReference>
<keyword evidence="13" id="KW-0679">Respiratory chain</keyword>
<comment type="caution">
    <text evidence="15">The sequence shown here is derived from an EMBL/GenBank/DDBJ whole genome shotgun (WGS) entry which is preliminary data.</text>
</comment>
<evidence type="ECO:0000256" key="13">
    <source>
        <dbReference type="RuleBase" id="RU004427"/>
    </source>
</evidence>
<proteinExistence type="inferred from homology"/>
<dbReference type="PROSITE" id="PS51007">
    <property type="entry name" value="CYTC"/>
    <property type="match status" value="1"/>
</dbReference>
<evidence type="ECO:0000256" key="2">
    <source>
        <dbReference type="ARBA" id="ARBA00004569"/>
    </source>
</evidence>
<evidence type="ECO:0000313" key="15">
    <source>
        <dbReference type="EMBL" id="NXV80725.1"/>
    </source>
</evidence>
<name>A0A7L3WX18_9GRUI</name>
<dbReference type="AlphaFoldDB" id="A0A7L3WX18"/>
<dbReference type="InterPro" id="IPR009056">
    <property type="entry name" value="Cyt_c-like_dom"/>
</dbReference>
<dbReference type="EMBL" id="VZUJ01107979">
    <property type="protein sequence ID" value="NXV80725.1"/>
    <property type="molecule type" value="Genomic_DNA"/>
</dbReference>
<dbReference type="InterPro" id="IPR002327">
    <property type="entry name" value="Cyt_c_1A/1B"/>
</dbReference>
<gene>
    <name evidence="15" type="primary">Cycs</name>
    <name evidence="15" type="ORF">ATLROG_R11809</name>
</gene>
<evidence type="ECO:0000256" key="5">
    <source>
        <dbReference type="ARBA" id="ARBA00022448"/>
    </source>
</evidence>
<dbReference type="GO" id="GO:0009055">
    <property type="term" value="F:electron transfer activity"/>
    <property type="evidence" value="ECO:0007669"/>
    <property type="project" value="InterPro"/>
</dbReference>
<keyword evidence="6 11" id="KW-0349">Heme</keyword>
<evidence type="ECO:0000313" key="16">
    <source>
        <dbReference type="Proteomes" id="UP000518911"/>
    </source>
</evidence>
<evidence type="ECO:0000256" key="7">
    <source>
        <dbReference type="ARBA" id="ARBA00022723"/>
    </source>
</evidence>
<evidence type="ECO:0000256" key="10">
    <source>
        <dbReference type="ARBA" id="ARBA00023004"/>
    </source>
</evidence>
<dbReference type="Gene3D" id="1.10.760.10">
    <property type="entry name" value="Cytochrome c-like domain"/>
    <property type="match status" value="1"/>
</dbReference>
<feature type="domain" description="Cytochrome c" evidence="14">
    <location>
        <begin position="1"/>
        <end position="93"/>
    </location>
</feature>
<keyword evidence="8 13" id="KW-0249">Electron transport</keyword>
<dbReference type="InterPro" id="IPR036909">
    <property type="entry name" value="Cyt_c-like_dom_sf"/>
</dbReference>
<organism evidence="15 16">
    <name type="scientific">Atlantisia rogersi</name>
    <name type="common">Inaccessible Island rail</name>
    <dbReference type="NCBI Taxonomy" id="2478892"/>
    <lineage>
        <taxon>Eukaryota</taxon>
        <taxon>Metazoa</taxon>
        <taxon>Chordata</taxon>
        <taxon>Craniata</taxon>
        <taxon>Vertebrata</taxon>
        <taxon>Euteleostomi</taxon>
        <taxon>Archelosauria</taxon>
        <taxon>Archosauria</taxon>
        <taxon>Dinosauria</taxon>
        <taxon>Saurischia</taxon>
        <taxon>Theropoda</taxon>
        <taxon>Coelurosauria</taxon>
        <taxon>Aves</taxon>
        <taxon>Neognathae</taxon>
        <taxon>Neoaves</taxon>
        <taxon>Gruiformes</taxon>
        <taxon>Rallidae</taxon>
        <taxon>Atlantisia</taxon>
    </lineage>
</organism>
<dbReference type="SUPFAM" id="SSF46626">
    <property type="entry name" value="Cytochrome c"/>
    <property type="match status" value="1"/>
</dbReference>
<dbReference type="OrthoDB" id="449280at2759"/>
<evidence type="ECO:0000256" key="1">
    <source>
        <dbReference type="ARBA" id="ARBA00002555"/>
    </source>
</evidence>
<dbReference type="PRINTS" id="PR00604">
    <property type="entry name" value="CYTCHRMECIAB"/>
</dbReference>